<gene>
    <name evidence="1" type="ORF">MEDL_69253</name>
</gene>
<organism evidence="1 2">
    <name type="scientific">Mytilus edulis</name>
    <name type="common">Blue mussel</name>
    <dbReference type="NCBI Taxonomy" id="6550"/>
    <lineage>
        <taxon>Eukaryota</taxon>
        <taxon>Metazoa</taxon>
        <taxon>Spiralia</taxon>
        <taxon>Lophotrochozoa</taxon>
        <taxon>Mollusca</taxon>
        <taxon>Bivalvia</taxon>
        <taxon>Autobranchia</taxon>
        <taxon>Pteriomorphia</taxon>
        <taxon>Mytilida</taxon>
        <taxon>Mytiloidea</taxon>
        <taxon>Mytilidae</taxon>
        <taxon>Mytilinae</taxon>
        <taxon>Mytilus</taxon>
    </lineage>
</organism>
<accession>A0A8S3VNM7</accession>
<name>A0A8S3VNM7_MYTED</name>
<dbReference type="InterPro" id="IPR010620">
    <property type="entry name" value="SBBP_repeat"/>
</dbReference>
<dbReference type="InterPro" id="IPR011042">
    <property type="entry name" value="6-blade_b-propeller_TolB-like"/>
</dbReference>
<evidence type="ECO:0000313" key="2">
    <source>
        <dbReference type="Proteomes" id="UP000683360"/>
    </source>
</evidence>
<comment type="caution">
    <text evidence="1">The sequence shown here is derived from an EMBL/GenBank/DDBJ whole genome shotgun (WGS) entry which is preliminary data.</text>
</comment>
<dbReference type="EMBL" id="CAJPWZ010003335">
    <property type="protein sequence ID" value="CAG2258125.1"/>
    <property type="molecule type" value="Genomic_DNA"/>
</dbReference>
<dbReference type="OrthoDB" id="6066359at2759"/>
<dbReference type="Pfam" id="PF06739">
    <property type="entry name" value="SBBP"/>
    <property type="match status" value="1"/>
</dbReference>
<dbReference type="SUPFAM" id="SSF101898">
    <property type="entry name" value="NHL repeat"/>
    <property type="match status" value="1"/>
</dbReference>
<protein>
    <submittedName>
        <fullName evidence="1">Uncharacterized protein</fullName>
    </submittedName>
</protein>
<keyword evidence="2" id="KW-1185">Reference proteome</keyword>
<proteinExistence type="predicted"/>
<sequence>MTDYYGGGKLMEYKYDGKHIRDIPISNEPFSLTAIDTDRIAVTFGDKKYLEIINTTEPGIVVMDLNGKTLNTIDIYVFSVYNITATSDRIYYTDSHRNTVNCCSMTGQEIWVFNNKSISKPTGLSVDSNQNVFVVGQTSNKLTLIQHDGKDSKVLLSGCDGLESPYAGNYNKQTKIMCLGYQTGSVALYQVS</sequence>
<dbReference type="AlphaFoldDB" id="A0A8S3VNM7"/>
<dbReference type="Proteomes" id="UP000683360">
    <property type="component" value="Unassembled WGS sequence"/>
</dbReference>
<evidence type="ECO:0000313" key="1">
    <source>
        <dbReference type="EMBL" id="CAG2258125.1"/>
    </source>
</evidence>
<dbReference type="Gene3D" id="2.120.10.30">
    <property type="entry name" value="TolB, C-terminal domain"/>
    <property type="match status" value="1"/>
</dbReference>
<reference evidence="1" key="1">
    <citation type="submission" date="2021-03" db="EMBL/GenBank/DDBJ databases">
        <authorList>
            <person name="Bekaert M."/>
        </authorList>
    </citation>
    <scope>NUCLEOTIDE SEQUENCE</scope>
</reference>